<dbReference type="EC" id="3.4.11.-" evidence="1"/>
<keyword evidence="1" id="KW-0645">Protease</keyword>
<protein>
    <submittedName>
        <fullName evidence="1">D-aminopeptidase</fullName>
        <ecNumber evidence="1">3.4.11.-</ecNumber>
    </submittedName>
</protein>
<dbReference type="EMBL" id="VSSQ01015315">
    <property type="protein sequence ID" value="MPM55532.1"/>
    <property type="molecule type" value="Genomic_DNA"/>
</dbReference>
<keyword evidence="1" id="KW-0031">Aminopeptidase</keyword>
<dbReference type="InterPro" id="IPR027476">
    <property type="entry name" value="DppA_N"/>
</dbReference>
<gene>
    <name evidence="1" type="primary">dppA_16</name>
    <name evidence="1" type="ORF">SDC9_102329</name>
</gene>
<proteinExistence type="predicted"/>
<keyword evidence="1" id="KW-0378">Hydrolase</keyword>
<dbReference type="SUPFAM" id="SSF63992">
    <property type="entry name" value="Dipeptide transport protein"/>
    <property type="match status" value="1"/>
</dbReference>
<dbReference type="Gene3D" id="3.30.1360.130">
    <property type="entry name" value="Dipeptide transport protein"/>
    <property type="match status" value="1"/>
</dbReference>
<accession>A0A645AQJ6</accession>
<evidence type="ECO:0000313" key="1">
    <source>
        <dbReference type="EMBL" id="MPM55532.1"/>
    </source>
</evidence>
<dbReference type="GO" id="GO:0004177">
    <property type="term" value="F:aminopeptidase activity"/>
    <property type="evidence" value="ECO:0007669"/>
    <property type="project" value="UniProtKB-KW"/>
</dbReference>
<sequence>MRVFISSDIEGTCGITAWSETVYGNPDYAQFQLQMSKEVAAAAAGALDAGATRVVVRDAHNTARNIIPSMLPEEVFLSRGWRGDMHSMMSGIQLEKFDAAAFTGYHSGASFPDTPLSHTTNRDNEWIELNGERMSEFLFNAHVAAYYGVPVVFISGDAGICKEAKKWIPAITPVETYTGIGRGTIAPHPAVIERRMREAMKEALAGDVSACLFKLPDSFEIKVRYFEHASASYHAFYPGVKQLDSKTVAFACNDFLDIMRFYQFCV</sequence>
<dbReference type="Pfam" id="PF04951">
    <property type="entry name" value="Peptidase_M55"/>
    <property type="match status" value="1"/>
</dbReference>
<dbReference type="PIRSF" id="PIRSF015853">
    <property type="entry name" value="Pep_DppA"/>
    <property type="match status" value="1"/>
</dbReference>
<organism evidence="1">
    <name type="scientific">bioreactor metagenome</name>
    <dbReference type="NCBI Taxonomy" id="1076179"/>
    <lineage>
        <taxon>unclassified sequences</taxon>
        <taxon>metagenomes</taxon>
        <taxon>ecological metagenomes</taxon>
    </lineage>
</organism>
<reference evidence="1" key="1">
    <citation type="submission" date="2019-08" db="EMBL/GenBank/DDBJ databases">
        <authorList>
            <person name="Kucharzyk K."/>
            <person name="Murdoch R.W."/>
            <person name="Higgins S."/>
            <person name="Loffler F."/>
        </authorList>
    </citation>
    <scope>NUCLEOTIDE SEQUENCE</scope>
</reference>
<name>A0A645AQJ6_9ZZZZ</name>
<comment type="caution">
    <text evidence="1">The sequence shown here is derived from an EMBL/GenBank/DDBJ whole genome shotgun (WGS) entry which is preliminary data.</text>
</comment>
<dbReference type="Gene3D" id="3.40.50.10780">
    <property type="entry name" value="Dipeptide transport protein"/>
    <property type="match status" value="1"/>
</dbReference>
<dbReference type="InterPro" id="IPR036177">
    <property type="entry name" value="Peptidase_M55_sf"/>
</dbReference>
<dbReference type="InterPro" id="IPR007035">
    <property type="entry name" value="Peptidase_M55"/>
</dbReference>
<dbReference type="AlphaFoldDB" id="A0A645AQJ6"/>